<keyword evidence="2" id="KW-1133">Transmembrane helix</keyword>
<dbReference type="GO" id="GO:0006508">
    <property type="term" value="P:proteolysis"/>
    <property type="evidence" value="ECO:0007669"/>
    <property type="project" value="InterPro"/>
</dbReference>
<reference evidence="4" key="2">
    <citation type="submission" date="2019-06" db="EMBL/GenBank/DDBJ databases">
        <title>Genomics analysis of Aphanomyces spp. identifies a new class of oomycete effector associated with host adaptation.</title>
        <authorList>
            <person name="Gaulin E."/>
        </authorList>
    </citation>
    <scope>NUCLEOTIDE SEQUENCE</scope>
    <source>
        <strain evidence="4">CBS 578.67</strain>
    </source>
</reference>
<accession>A0A485KVV7</accession>
<dbReference type="EMBL" id="VJMH01005313">
    <property type="protein sequence ID" value="KAF0697527.1"/>
    <property type="molecule type" value="Genomic_DNA"/>
</dbReference>
<protein>
    <submittedName>
        <fullName evidence="5">Aste57867_11792 protein</fullName>
    </submittedName>
</protein>
<keyword evidence="6" id="KW-1185">Reference proteome</keyword>
<evidence type="ECO:0000256" key="3">
    <source>
        <dbReference type="SAM" id="SignalP"/>
    </source>
</evidence>
<dbReference type="InterPro" id="IPR005322">
    <property type="entry name" value="Peptidase_C69"/>
</dbReference>
<reference evidence="5 6" key="1">
    <citation type="submission" date="2019-03" db="EMBL/GenBank/DDBJ databases">
        <authorList>
            <person name="Gaulin E."/>
            <person name="Dumas B."/>
        </authorList>
    </citation>
    <scope>NUCLEOTIDE SEQUENCE [LARGE SCALE GENOMIC DNA]</scope>
    <source>
        <strain evidence="5">CBS 568.67</strain>
    </source>
</reference>
<keyword evidence="2" id="KW-0472">Membrane</keyword>
<gene>
    <name evidence="5" type="primary">Aste57867_11792</name>
    <name evidence="4" type="ORF">As57867_011747</name>
    <name evidence="5" type="ORF">ASTE57867_11792</name>
</gene>
<dbReference type="GO" id="GO:0070004">
    <property type="term" value="F:cysteine-type exopeptidase activity"/>
    <property type="evidence" value="ECO:0007669"/>
    <property type="project" value="InterPro"/>
</dbReference>
<dbReference type="AlphaFoldDB" id="A0A485KVV7"/>
<dbReference type="EMBL" id="CAADRA010005334">
    <property type="protein sequence ID" value="VFT88648.1"/>
    <property type="molecule type" value="Genomic_DNA"/>
</dbReference>
<comment type="similarity">
    <text evidence="1">Belongs to the peptidase C69 family. Secernin subfamily.</text>
</comment>
<dbReference type="PANTHER" id="PTHR12994:SF17">
    <property type="entry name" value="LD30995P"/>
    <property type="match status" value="1"/>
</dbReference>
<feature type="transmembrane region" description="Helical" evidence="2">
    <location>
        <begin position="586"/>
        <end position="610"/>
    </location>
</feature>
<sequence length="624" mass="68427">MRFVTALSFAALAVAKLHESDKCTAILVGAKASTSGSPMTTQTNDCSSCDFRIAKVPQKHHAPGSKRDVVLVSQVYPRYVGTDRGAPEYFKENLLQGFFNWTTTQPIGQIPQVDTTYGYIEGVYPLINEHQLAIGESTCPARLWTKPATQGGKALFDITELARVAFERTTTARDAINLMGSLAEQYGYYGAEWEGDSVYGEAGETLTVADTKEGWVFHILPDDTGASAVWVAQRVPDNHIVAIGNQFIIHTVNLTDSANFLGSSNLYDVAKRNNFWDGKSPFDFTATYANRRQGTSYYYSTRRQWRVFTLANPSLTLSPYTDPFGTDYPFSVEVARPLTAQDLMRFQRDHYEGTPFDLTQGPESGPYGNPDRYSVGENAFAPGTNRNGVQGFERGISLYRTTYSYVTMANASNPDLGFLWYGPYAPHATSYMPIFAKVSAVPDVTNRGSLVRFDFNTSFWINALVGNYAGHYYKHAMPAVAAVQREVEQKAADALIAIQVKAASILATQGQAAFVAFLTSSSQTLATSAHSAFYALFLDVVTRFHDGSIFGNFSNEEMNVQAMGYPSWWLEEVGYFGTPSALKGGFVSTGAIILGVVTAVALSIAVGYWLGKRSVKTTGYALIK</sequence>
<dbReference type="GO" id="GO:0016805">
    <property type="term" value="F:dipeptidase activity"/>
    <property type="evidence" value="ECO:0007669"/>
    <property type="project" value="InterPro"/>
</dbReference>
<name>A0A485KVV7_9STRA</name>
<keyword evidence="2" id="KW-0812">Transmembrane</keyword>
<dbReference type="Proteomes" id="UP000332933">
    <property type="component" value="Unassembled WGS sequence"/>
</dbReference>
<evidence type="ECO:0000256" key="2">
    <source>
        <dbReference type="SAM" id="Phobius"/>
    </source>
</evidence>
<keyword evidence="3" id="KW-0732">Signal</keyword>
<evidence type="ECO:0000313" key="4">
    <source>
        <dbReference type="EMBL" id="KAF0697527.1"/>
    </source>
</evidence>
<proteinExistence type="inferred from homology"/>
<dbReference type="Pfam" id="PF03577">
    <property type="entry name" value="Peptidase_C69"/>
    <property type="match status" value="1"/>
</dbReference>
<feature type="chain" id="PRO_5036116205" evidence="3">
    <location>
        <begin position="16"/>
        <end position="624"/>
    </location>
</feature>
<feature type="signal peptide" evidence="3">
    <location>
        <begin position="1"/>
        <end position="15"/>
    </location>
</feature>
<evidence type="ECO:0000256" key="1">
    <source>
        <dbReference type="ARBA" id="ARBA00005705"/>
    </source>
</evidence>
<dbReference type="PANTHER" id="PTHR12994">
    <property type="entry name" value="SECERNIN"/>
    <property type="match status" value="1"/>
</dbReference>
<organism evidence="5 6">
    <name type="scientific">Aphanomyces stellatus</name>
    <dbReference type="NCBI Taxonomy" id="120398"/>
    <lineage>
        <taxon>Eukaryota</taxon>
        <taxon>Sar</taxon>
        <taxon>Stramenopiles</taxon>
        <taxon>Oomycota</taxon>
        <taxon>Saprolegniomycetes</taxon>
        <taxon>Saprolegniales</taxon>
        <taxon>Verrucalvaceae</taxon>
        <taxon>Aphanomyces</taxon>
    </lineage>
</organism>
<evidence type="ECO:0000313" key="5">
    <source>
        <dbReference type="EMBL" id="VFT88648.1"/>
    </source>
</evidence>
<evidence type="ECO:0000313" key="6">
    <source>
        <dbReference type="Proteomes" id="UP000332933"/>
    </source>
</evidence>
<dbReference type="OrthoDB" id="5175656at2759"/>